<evidence type="ECO:0000259" key="2">
    <source>
        <dbReference type="Pfam" id="PF00582"/>
    </source>
</evidence>
<evidence type="ECO:0000256" key="1">
    <source>
        <dbReference type="ARBA" id="ARBA00008791"/>
    </source>
</evidence>
<dbReference type="KEGG" id="sgbi:P3F81_08675"/>
<dbReference type="InterPro" id="IPR006015">
    <property type="entry name" value="Universal_stress_UspA"/>
</dbReference>
<organism evidence="3 4">
    <name type="scientific">Selenobaculum gibii</name>
    <dbReference type="NCBI Taxonomy" id="3054208"/>
    <lineage>
        <taxon>Bacteria</taxon>
        <taxon>Bacillati</taxon>
        <taxon>Bacillota</taxon>
        <taxon>Negativicutes</taxon>
        <taxon>Selenomonadales</taxon>
        <taxon>Selenomonadaceae</taxon>
        <taxon>Selenobaculum</taxon>
    </lineage>
</organism>
<keyword evidence="4" id="KW-1185">Reference proteome</keyword>
<gene>
    <name evidence="3" type="ORF">P3F81_08675</name>
</gene>
<feature type="domain" description="UspA" evidence="2">
    <location>
        <begin position="4"/>
        <end position="146"/>
    </location>
</feature>
<dbReference type="PRINTS" id="PR01438">
    <property type="entry name" value="UNVRSLSTRESS"/>
</dbReference>
<dbReference type="AlphaFoldDB" id="A0A9Y2AHQ5"/>
<dbReference type="PANTHER" id="PTHR46268:SF6">
    <property type="entry name" value="UNIVERSAL STRESS PROTEIN UP12"/>
    <property type="match status" value="1"/>
</dbReference>
<dbReference type="InterPro" id="IPR006016">
    <property type="entry name" value="UspA"/>
</dbReference>
<evidence type="ECO:0000313" key="3">
    <source>
        <dbReference type="EMBL" id="WIW69981.1"/>
    </source>
</evidence>
<dbReference type="CDD" id="cd00293">
    <property type="entry name" value="USP-like"/>
    <property type="match status" value="1"/>
</dbReference>
<dbReference type="Pfam" id="PF00582">
    <property type="entry name" value="Usp"/>
    <property type="match status" value="1"/>
</dbReference>
<protein>
    <submittedName>
        <fullName evidence="3">Universal stress protein</fullName>
    </submittedName>
</protein>
<dbReference type="PANTHER" id="PTHR46268">
    <property type="entry name" value="STRESS RESPONSE PROTEIN NHAX"/>
    <property type="match status" value="1"/>
</dbReference>
<dbReference type="RefSeq" id="WP_147670544.1">
    <property type="nucleotide sequence ID" value="NZ_CP120678.1"/>
</dbReference>
<accession>A0A9Y2AHQ5</accession>
<dbReference type="Gene3D" id="3.40.50.620">
    <property type="entry name" value="HUPs"/>
    <property type="match status" value="1"/>
</dbReference>
<dbReference type="SUPFAM" id="SSF52402">
    <property type="entry name" value="Adenine nucleotide alpha hydrolases-like"/>
    <property type="match status" value="1"/>
</dbReference>
<dbReference type="Proteomes" id="UP001243623">
    <property type="component" value="Chromosome"/>
</dbReference>
<comment type="similarity">
    <text evidence="1">Belongs to the universal stress protein A family.</text>
</comment>
<proteinExistence type="inferred from homology"/>
<reference evidence="3" key="1">
    <citation type="submission" date="2023-03" db="EMBL/GenBank/DDBJ databases">
        <title>Selenobaculum gbiensis gen. nov. sp. nov., a new bacterium isolated from the gut microbiota of IBD patient.</title>
        <authorList>
            <person name="Yeo S."/>
            <person name="Park H."/>
            <person name="Huh C.S."/>
        </authorList>
    </citation>
    <scope>NUCLEOTIDE SEQUENCE</scope>
    <source>
        <strain evidence="3">ICN-92133</strain>
    </source>
</reference>
<sequence length="146" mass="15666">MNDFSRILVPVDGSEISERAAQKAINLAQLSEGTIDFLYVANITGITGGNHLKSDLNLPAEVLENLKTSGKKVLERVVKNVPRGMKVNIHCKTGLPAETILATASELNSSLIIMGSRGLNLAESMLLGSVSQFLLTRGHFPVLVVK</sequence>
<dbReference type="EMBL" id="CP120678">
    <property type="protein sequence ID" value="WIW69981.1"/>
    <property type="molecule type" value="Genomic_DNA"/>
</dbReference>
<name>A0A9Y2AHQ5_9FIRM</name>
<evidence type="ECO:0000313" key="4">
    <source>
        <dbReference type="Proteomes" id="UP001243623"/>
    </source>
</evidence>
<dbReference type="InterPro" id="IPR014729">
    <property type="entry name" value="Rossmann-like_a/b/a_fold"/>
</dbReference>